<organism evidence="1">
    <name type="scientific">Vibrio sp. VT3(2010)</name>
    <dbReference type="NCBI Taxonomy" id="795726"/>
    <lineage>
        <taxon>Bacteria</taxon>
        <taxon>Pseudomonadati</taxon>
        <taxon>Pseudomonadota</taxon>
        <taxon>Gammaproteobacteria</taxon>
        <taxon>Vibrionales</taxon>
        <taxon>Vibrionaceae</taxon>
        <taxon>Vibrio</taxon>
    </lineage>
</organism>
<sequence length="80" mass="9042">SLRSSLLGLISFPRCDKTSPRKLVLVEILTGLRSPCKSFHDRPYQIGTSSVFLHSVWNQDVLDRATRISHRPRDVPKVVG</sequence>
<geneLocation type="plasmid" evidence="1">
    <name>pVT3-2</name>
</geneLocation>
<accession>E9KL81</accession>
<dbReference type="EMBL" id="GU732395">
    <property type="protein sequence ID" value="ADX07351.1"/>
    <property type="molecule type" value="Genomic_DNA"/>
</dbReference>
<keyword evidence="1" id="KW-0614">Plasmid</keyword>
<name>E9KL81_9VIBR</name>
<reference evidence="1" key="1">
    <citation type="submission" date="2010-02" db="EMBL/GenBank/DDBJ databases">
        <title>Diversity of Vibrionaceae plasmids.</title>
        <authorList>
            <person name="Pan L."/>
        </authorList>
    </citation>
    <scope>NUCLEOTIDE SEQUENCE</scope>
    <source>
        <strain evidence="1">VT3</strain>
        <plasmid evidence="1">pVT3-2</plasmid>
    </source>
</reference>
<evidence type="ECO:0000313" key="1">
    <source>
        <dbReference type="EMBL" id="ADX07351.1"/>
    </source>
</evidence>
<dbReference type="AlphaFoldDB" id="E9KL81"/>
<proteinExistence type="predicted"/>
<protein>
    <submittedName>
        <fullName evidence="1">Uncharacterized protein</fullName>
    </submittedName>
</protein>
<feature type="non-terminal residue" evidence="1">
    <location>
        <position position="1"/>
    </location>
</feature>